<feature type="chain" id="PRO_5002544571" evidence="1">
    <location>
        <begin position="18"/>
        <end position="222"/>
    </location>
</feature>
<reference evidence="2 3" key="1">
    <citation type="submission" date="2015-05" db="EMBL/GenBank/DDBJ databases">
        <title>Distinctive expansion of gene families associated with plant cell wall degradation and secondary metabolism in the genomes of grapevine trunk pathogens.</title>
        <authorList>
            <person name="Lawrence D.P."/>
            <person name="Travadon R."/>
            <person name="Rolshausen P.E."/>
            <person name="Baumgartner K."/>
        </authorList>
    </citation>
    <scope>NUCLEOTIDE SEQUENCE [LARGE SCALE GENOMIC DNA]</scope>
    <source>
        <strain evidence="2">UCRPC4</strain>
    </source>
</reference>
<keyword evidence="1" id="KW-0732">Signal</keyword>
<feature type="signal peptide" evidence="1">
    <location>
        <begin position="1"/>
        <end position="17"/>
    </location>
</feature>
<protein>
    <submittedName>
        <fullName evidence="2">Uncharacterized protein</fullName>
    </submittedName>
</protein>
<name>A0A0G2GP58_PHACM</name>
<dbReference type="OrthoDB" id="10389105at2759"/>
<evidence type="ECO:0000313" key="3">
    <source>
        <dbReference type="Proteomes" id="UP000053317"/>
    </source>
</evidence>
<dbReference type="EMBL" id="LCWF01000047">
    <property type="protein sequence ID" value="KKY25168.1"/>
    <property type="molecule type" value="Genomic_DNA"/>
</dbReference>
<keyword evidence="3" id="KW-1185">Reference proteome</keyword>
<gene>
    <name evidence="2" type="ORF">UCRPC4_g01974</name>
</gene>
<dbReference type="Proteomes" id="UP000053317">
    <property type="component" value="Unassembled WGS sequence"/>
</dbReference>
<sequence>MRLYLSILPLLALSVSAKPIGDERDIISSQPVPLEFGKEYTREDLLRIVSSYNDFNQSNALNSTHDTYSLNKRATVTKRLNADYRYNCPVAGKGTKEVEVTVYFSDITRSIDYQGTLNVDGFSRASQHADRYPFNYENDFHHNWCAVHGTRICTYHLTGHVDGQATVLTPGPALSMFFEIIGQDADEPKVTETCVHVANAGGNACPSVGTATCSVSVDVTYH</sequence>
<comment type="caution">
    <text evidence="2">The sequence shown here is derived from an EMBL/GenBank/DDBJ whole genome shotgun (WGS) entry which is preliminary data.</text>
</comment>
<evidence type="ECO:0000256" key="1">
    <source>
        <dbReference type="SAM" id="SignalP"/>
    </source>
</evidence>
<evidence type="ECO:0000313" key="2">
    <source>
        <dbReference type="EMBL" id="KKY25168.1"/>
    </source>
</evidence>
<accession>A0A0G2GP58</accession>
<proteinExistence type="predicted"/>
<dbReference type="AlphaFoldDB" id="A0A0G2GP58"/>
<reference evidence="2 3" key="2">
    <citation type="submission" date="2015-05" db="EMBL/GenBank/DDBJ databases">
        <authorList>
            <person name="Morales-Cruz A."/>
            <person name="Amrine K.C."/>
            <person name="Cantu D."/>
        </authorList>
    </citation>
    <scope>NUCLEOTIDE SEQUENCE [LARGE SCALE GENOMIC DNA]</scope>
    <source>
        <strain evidence="2">UCRPC4</strain>
    </source>
</reference>
<organism evidence="2 3">
    <name type="scientific">Phaeomoniella chlamydospora</name>
    <name type="common">Phaeoacremonium chlamydosporum</name>
    <dbReference type="NCBI Taxonomy" id="158046"/>
    <lineage>
        <taxon>Eukaryota</taxon>
        <taxon>Fungi</taxon>
        <taxon>Dikarya</taxon>
        <taxon>Ascomycota</taxon>
        <taxon>Pezizomycotina</taxon>
        <taxon>Eurotiomycetes</taxon>
        <taxon>Chaetothyriomycetidae</taxon>
        <taxon>Phaeomoniellales</taxon>
        <taxon>Phaeomoniellaceae</taxon>
        <taxon>Phaeomoniella</taxon>
    </lineage>
</organism>